<proteinExistence type="predicted"/>
<dbReference type="AlphaFoldDB" id="A0A0K2T9A7"/>
<evidence type="ECO:0000313" key="1">
    <source>
        <dbReference type="EMBL" id="CDW22157.1"/>
    </source>
</evidence>
<name>A0A0K2T9A7_LEPSM</name>
<dbReference type="EMBL" id="HACA01004796">
    <property type="protein sequence ID" value="CDW22157.1"/>
    <property type="molecule type" value="Transcribed_RNA"/>
</dbReference>
<feature type="non-terminal residue" evidence="1">
    <location>
        <position position="1"/>
    </location>
</feature>
<organism evidence="1">
    <name type="scientific">Lepeophtheirus salmonis</name>
    <name type="common">Salmon louse</name>
    <name type="synonym">Caligus salmonis</name>
    <dbReference type="NCBI Taxonomy" id="72036"/>
    <lineage>
        <taxon>Eukaryota</taxon>
        <taxon>Metazoa</taxon>
        <taxon>Ecdysozoa</taxon>
        <taxon>Arthropoda</taxon>
        <taxon>Crustacea</taxon>
        <taxon>Multicrustacea</taxon>
        <taxon>Hexanauplia</taxon>
        <taxon>Copepoda</taxon>
        <taxon>Siphonostomatoida</taxon>
        <taxon>Caligidae</taxon>
        <taxon>Lepeophtheirus</taxon>
    </lineage>
</organism>
<reference evidence="1" key="1">
    <citation type="submission" date="2014-05" db="EMBL/GenBank/DDBJ databases">
        <authorList>
            <person name="Chronopoulou M."/>
        </authorList>
    </citation>
    <scope>NUCLEOTIDE SEQUENCE</scope>
    <source>
        <tissue evidence="1">Whole organism</tissue>
    </source>
</reference>
<sequence length="40" mass="4737">LFFKFQSCVLLLLTKKYEFVANFTQKGLFLRGKKIEIPNL</sequence>
<accession>A0A0K2T9A7</accession>
<protein>
    <submittedName>
        <fullName evidence="1">Uncharacterized protein</fullName>
    </submittedName>
</protein>